<dbReference type="EMBL" id="MT684599">
    <property type="protein sequence ID" value="QNN99462.1"/>
    <property type="molecule type" value="Genomic_DNA"/>
</dbReference>
<gene>
    <name evidence="1" type="primary">128</name>
    <name evidence="1" type="ORF">SEA_SEPHIROTH_128</name>
</gene>
<sequence>MWSNVAAMDSSGNMTAITQDLTDATIAKNEADRQLKRAVVAAIKAGMTRQDVFETTGVARTTINRWLAEADKGL</sequence>
<dbReference type="RefSeq" id="YP_010246510.1">
    <property type="nucleotide sequence ID" value="NC_060135.1"/>
</dbReference>
<organism evidence="1 2">
    <name type="scientific">Gordonia Phage Sephiroth</name>
    <dbReference type="NCBI Taxonomy" id="2767553"/>
    <lineage>
        <taxon>Viruses</taxon>
        <taxon>Duplodnaviria</taxon>
        <taxon>Heunggongvirae</taxon>
        <taxon>Uroviricota</taxon>
        <taxon>Caudoviricetes</taxon>
        <taxon>Deeyouvirinae</taxon>
        <taxon>Octobienvirus</taxon>
        <taxon>Octobienvirus sephiroth</taxon>
    </lineage>
</organism>
<dbReference type="KEGG" id="vg:70081063"/>
<name>A0A7G9UZK7_9CAUD</name>
<dbReference type="Proteomes" id="UP000516065">
    <property type="component" value="Segment"/>
</dbReference>
<dbReference type="GeneID" id="70081063"/>
<proteinExistence type="predicted"/>
<accession>A0A7G9UZK7</accession>
<reference evidence="1 2" key="1">
    <citation type="submission" date="2020-06" db="EMBL/GenBank/DDBJ databases">
        <authorList>
            <person name="Aidoo V.A."/>
            <person name="Attix H.E."/>
            <person name="Centeno C.A."/>
            <person name="Hollingsworth J.S."/>
            <person name="Humbert W.S."/>
            <person name="Martinez-Aguilar E."/>
            <person name="Richter E.A."/>
            <person name="Smith D.M."/>
            <person name="Thoma A.L."/>
            <person name="Troup B.R."/>
            <person name="Watkins V.C."/>
            <person name="Brunner S."/>
            <person name="Chen S."/>
            <person name="Fogarty M.P."/>
            <person name="Merkhofer E.C."/>
            <person name="Garlena R.A."/>
            <person name="Russell D.A."/>
            <person name="Pope W.H."/>
            <person name="Jacobs-Sera D."/>
            <person name="Hatfull G.F."/>
        </authorList>
    </citation>
    <scope>NUCLEOTIDE SEQUENCE [LARGE SCALE GENOMIC DNA]</scope>
</reference>
<dbReference type="Gene3D" id="1.10.10.60">
    <property type="entry name" value="Homeodomain-like"/>
    <property type="match status" value="1"/>
</dbReference>
<protein>
    <submittedName>
        <fullName evidence="1">Helix-turn-helix DNA binding domain protein</fullName>
    </submittedName>
</protein>
<evidence type="ECO:0000313" key="2">
    <source>
        <dbReference type="Proteomes" id="UP000516065"/>
    </source>
</evidence>
<keyword evidence="2" id="KW-1185">Reference proteome</keyword>
<evidence type="ECO:0000313" key="1">
    <source>
        <dbReference type="EMBL" id="QNN99462.1"/>
    </source>
</evidence>